<dbReference type="Proteomes" id="UP000799757">
    <property type="component" value="Unassembled WGS sequence"/>
</dbReference>
<protein>
    <recommendedName>
        <fullName evidence="2">Saccharopine dehydrogenase NADP binding domain-containing protein</fullName>
    </recommendedName>
</protein>
<dbReference type="GO" id="GO:0005886">
    <property type="term" value="C:plasma membrane"/>
    <property type="evidence" value="ECO:0007669"/>
    <property type="project" value="TreeGrafter"/>
</dbReference>
<dbReference type="Pfam" id="PF03435">
    <property type="entry name" value="Sacchrp_dh_NADP"/>
    <property type="match status" value="1"/>
</dbReference>
<dbReference type="OrthoDB" id="10268090at2759"/>
<sequence>MNTRNRTSNSRQYDLILLGATGYTGRFTAQHITASLPTDLKWAIAGRSRTKLAIIAEDLKKQNGDRIQPEIEVCELVGKELDTLAKKTQLIITTIGPYVKFGTPVVEACANNGTHYVDCSGEIPWHLDIIKAYHDRARASGAIMIPQCGFDSVPADLIAYSLATYIRRTFKSGTLEVIVAMDSKSAPSGGSLNTLFTGPEHHTPAQVAAAYEPFALSSTQPPPASVSTPMSWRKWLLGTRWDRDLRELTSCFQSTLDTALVQRSWGLFENGKLYGENFGYSEWAVAGSSVGGAFGYLNLRLVMWMMSQAPVRWLMKRFAFQPSEGPDAEATKHDYAHFRAIGLADNPGSDRAVATFKLDGSLYYFTGLAIAEAAMVILRGGDNEARRCGGGILTPATLGEEFIERLTKQTDLKIEITVGRL</sequence>
<proteinExistence type="inferred from homology"/>
<dbReference type="AlphaFoldDB" id="A0A6A6WSQ3"/>
<feature type="domain" description="Saccharopine dehydrogenase NADP binding" evidence="2">
    <location>
        <begin position="16"/>
        <end position="144"/>
    </location>
</feature>
<keyword evidence="4" id="KW-1185">Reference proteome</keyword>
<evidence type="ECO:0000313" key="3">
    <source>
        <dbReference type="EMBL" id="KAF2787170.1"/>
    </source>
</evidence>
<dbReference type="SUPFAM" id="SSF51735">
    <property type="entry name" value="NAD(P)-binding Rossmann-fold domains"/>
    <property type="match status" value="1"/>
</dbReference>
<reference evidence="3" key="1">
    <citation type="journal article" date="2020" name="Stud. Mycol.">
        <title>101 Dothideomycetes genomes: a test case for predicting lifestyles and emergence of pathogens.</title>
        <authorList>
            <person name="Haridas S."/>
            <person name="Albert R."/>
            <person name="Binder M."/>
            <person name="Bloem J."/>
            <person name="Labutti K."/>
            <person name="Salamov A."/>
            <person name="Andreopoulos B."/>
            <person name="Baker S."/>
            <person name="Barry K."/>
            <person name="Bills G."/>
            <person name="Bluhm B."/>
            <person name="Cannon C."/>
            <person name="Castanera R."/>
            <person name="Culley D."/>
            <person name="Daum C."/>
            <person name="Ezra D."/>
            <person name="Gonzalez J."/>
            <person name="Henrissat B."/>
            <person name="Kuo A."/>
            <person name="Liang C."/>
            <person name="Lipzen A."/>
            <person name="Lutzoni F."/>
            <person name="Magnuson J."/>
            <person name="Mondo S."/>
            <person name="Nolan M."/>
            <person name="Ohm R."/>
            <person name="Pangilinan J."/>
            <person name="Park H.-J."/>
            <person name="Ramirez L."/>
            <person name="Alfaro M."/>
            <person name="Sun H."/>
            <person name="Tritt A."/>
            <person name="Yoshinaga Y."/>
            <person name="Zwiers L.-H."/>
            <person name="Turgeon B."/>
            <person name="Goodwin S."/>
            <person name="Spatafora J."/>
            <person name="Crous P."/>
            <person name="Grigoriev I."/>
        </authorList>
    </citation>
    <scope>NUCLEOTIDE SEQUENCE</scope>
    <source>
        <strain evidence="3">CBS 109.77</strain>
    </source>
</reference>
<comment type="similarity">
    <text evidence="1">Belongs to the saccharopine dehydrogenase family.</text>
</comment>
<dbReference type="EMBL" id="MU002353">
    <property type="protein sequence ID" value="KAF2787170.1"/>
    <property type="molecule type" value="Genomic_DNA"/>
</dbReference>
<dbReference type="GO" id="GO:0009247">
    <property type="term" value="P:glycolipid biosynthetic process"/>
    <property type="evidence" value="ECO:0007669"/>
    <property type="project" value="TreeGrafter"/>
</dbReference>
<dbReference type="Gene3D" id="3.40.50.720">
    <property type="entry name" value="NAD(P)-binding Rossmann-like Domain"/>
    <property type="match status" value="1"/>
</dbReference>
<dbReference type="PANTHER" id="PTHR12286:SF5">
    <property type="entry name" value="SACCHAROPINE DEHYDROGENASE-LIKE OXIDOREDUCTASE"/>
    <property type="match status" value="1"/>
</dbReference>
<evidence type="ECO:0000259" key="2">
    <source>
        <dbReference type="Pfam" id="PF03435"/>
    </source>
</evidence>
<dbReference type="GO" id="GO:0005811">
    <property type="term" value="C:lipid droplet"/>
    <property type="evidence" value="ECO:0007669"/>
    <property type="project" value="TreeGrafter"/>
</dbReference>
<evidence type="ECO:0000313" key="4">
    <source>
        <dbReference type="Proteomes" id="UP000799757"/>
    </source>
</evidence>
<name>A0A6A6WSQ3_9PLEO</name>
<dbReference type="InterPro" id="IPR005097">
    <property type="entry name" value="Sacchrp_dh_NADP-bd"/>
</dbReference>
<gene>
    <name evidence="3" type="ORF">K505DRAFT_367589</name>
</gene>
<dbReference type="InterPro" id="IPR051276">
    <property type="entry name" value="Saccharopine_DH-like_oxidrdct"/>
</dbReference>
<evidence type="ECO:0000256" key="1">
    <source>
        <dbReference type="ARBA" id="ARBA00038048"/>
    </source>
</evidence>
<dbReference type="PANTHER" id="PTHR12286">
    <property type="entry name" value="SACCHAROPINE DEHYDROGENASE-LIKE OXIDOREDUCTASE"/>
    <property type="match status" value="1"/>
</dbReference>
<dbReference type="InterPro" id="IPR036291">
    <property type="entry name" value="NAD(P)-bd_dom_sf"/>
</dbReference>
<dbReference type="GO" id="GO:0005739">
    <property type="term" value="C:mitochondrion"/>
    <property type="evidence" value="ECO:0007669"/>
    <property type="project" value="TreeGrafter"/>
</dbReference>
<organism evidence="3 4">
    <name type="scientific">Melanomma pulvis-pyrius CBS 109.77</name>
    <dbReference type="NCBI Taxonomy" id="1314802"/>
    <lineage>
        <taxon>Eukaryota</taxon>
        <taxon>Fungi</taxon>
        <taxon>Dikarya</taxon>
        <taxon>Ascomycota</taxon>
        <taxon>Pezizomycotina</taxon>
        <taxon>Dothideomycetes</taxon>
        <taxon>Pleosporomycetidae</taxon>
        <taxon>Pleosporales</taxon>
        <taxon>Melanommataceae</taxon>
        <taxon>Melanomma</taxon>
    </lineage>
</organism>
<accession>A0A6A6WSQ3</accession>